<evidence type="ECO:0000256" key="1">
    <source>
        <dbReference type="SAM" id="MobiDB-lite"/>
    </source>
</evidence>
<dbReference type="Proteomes" id="UP001197247">
    <property type="component" value="Unassembled WGS sequence"/>
</dbReference>
<name>A0ABS5TIK2_9ACTN</name>
<dbReference type="RefSeq" id="WP_214156522.1">
    <property type="nucleotide sequence ID" value="NZ_JAHBAY010000005.1"/>
</dbReference>
<accession>A0ABS5TIK2</accession>
<sequence>MIDLRGFLRELGRPPTGDQRHTASGREPGRAPARERWPSLAGRLDQGVDAVLLRARLGNYQRSLTSARRALGQPRPSPALNPAGTSLFTTHITTDGHDGAQRGSSAEQGDNQ</sequence>
<feature type="compositionally biased region" description="Polar residues" evidence="1">
    <location>
        <begin position="102"/>
        <end position="112"/>
    </location>
</feature>
<gene>
    <name evidence="2" type="ORF">KIH74_14935</name>
</gene>
<evidence type="ECO:0000313" key="3">
    <source>
        <dbReference type="Proteomes" id="UP001197247"/>
    </source>
</evidence>
<comment type="caution">
    <text evidence="2">The sequence shown here is derived from an EMBL/GenBank/DDBJ whole genome shotgun (WGS) entry which is preliminary data.</text>
</comment>
<feature type="region of interest" description="Disordered" evidence="1">
    <location>
        <begin position="65"/>
        <end position="112"/>
    </location>
</feature>
<organism evidence="2 3">
    <name type="scientific">Kineosporia corallincola</name>
    <dbReference type="NCBI Taxonomy" id="2835133"/>
    <lineage>
        <taxon>Bacteria</taxon>
        <taxon>Bacillati</taxon>
        <taxon>Actinomycetota</taxon>
        <taxon>Actinomycetes</taxon>
        <taxon>Kineosporiales</taxon>
        <taxon>Kineosporiaceae</taxon>
        <taxon>Kineosporia</taxon>
    </lineage>
</organism>
<dbReference type="EMBL" id="JAHBAY010000005">
    <property type="protein sequence ID" value="MBT0770234.1"/>
    <property type="molecule type" value="Genomic_DNA"/>
</dbReference>
<keyword evidence="3" id="KW-1185">Reference proteome</keyword>
<feature type="region of interest" description="Disordered" evidence="1">
    <location>
        <begin position="1"/>
        <end position="40"/>
    </location>
</feature>
<proteinExistence type="predicted"/>
<reference evidence="2 3" key="1">
    <citation type="submission" date="2021-05" db="EMBL/GenBank/DDBJ databases">
        <title>Kineosporia and Streptomyces sp. nov. two new marine actinobacteria isolated from Coral.</title>
        <authorList>
            <person name="Buangrab K."/>
            <person name="Sutthacheep M."/>
            <person name="Yeemin T."/>
            <person name="Harunari E."/>
            <person name="Igarashi Y."/>
            <person name="Kanchanasin P."/>
            <person name="Tanasupawat S."/>
            <person name="Phongsopitanun W."/>
        </authorList>
    </citation>
    <scope>NUCLEOTIDE SEQUENCE [LARGE SCALE GENOMIC DNA]</scope>
    <source>
        <strain evidence="2 3">J2-2</strain>
    </source>
</reference>
<feature type="compositionally biased region" description="Basic and acidic residues" evidence="1">
    <location>
        <begin position="1"/>
        <end position="12"/>
    </location>
</feature>
<feature type="compositionally biased region" description="Polar residues" evidence="1">
    <location>
        <begin position="83"/>
        <end position="93"/>
    </location>
</feature>
<evidence type="ECO:0000313" key="2">
    <source>
        <dbReference type="EMBL" id="MBT0770234.1"/>
    </source>
</evidence>
<protein>
    <submittedName>
        <fullName evidence="2">Uncharacterized protein</fullName>
    </submittedName>
</protein>
<feature type="compositionally biased region" description="Basic and acidic residues" evidence="1">
    <location>
        <begin position="27"/>
        <end position="37"/>
    </location>
</feature>